<dbReference type="RefSeq" id="WP_190350506.1">
    <property type="nucleotide sequence ID" value="NZ_JACJPY010000020.1"/>
</dbReference>
<feature type="domain" description="PhoU" evidence="8">
    <location>
        <begin position="132"/>
        <end position="212"/>
    </location>
</feature>
<evidence type="ECO:0000259" key="8">
    <source>
        <dbReference type="Pfam" id="PF01895"/>
    </source>
</evidence>
<evidence type="ECO:0000256" key="3">
    <source>
        <dbReference type="ARBA" id="ARBA00011738"/>
    </source>
</evidence>
<protein>
    <recommendedName>
        <fullName evidence="7">Phosphate-specific transport system accessory protein PhoU</fullName>
    </recommendedName>
</protein>
<dbReference type="PIRSF" id="PIRSF003107">
    <property type="entry name" value="PhoU"/>
    <property type="match status" value="1"/>
</dbReference>
<evidence type="ECO:0000256" key="6">
    <source>
        <dbReference type="ARBA" id="ARBA00022592"/>
    </source>
</evidence>
<comment type="subunit">
    <text evidence="3 7">Homodimer.</text>
</comment>
<dbReference type="PANTHER" id="PTHR42930">
    <property type="entry name" value="PHOSPHATE-SPECIFIC TRANSPORT SYSTEM ACCESSORY PROTEIN PHOU"/>
    <property type="match status" value="1"/>
</dbReference>
<dbReference type="GO" id="GO:0005737">
    <property type="term" value="C:cytoplasm"/>
    <property type="evidence" value="ECO:0007669"/>
    <property type="project" value="UniProtKB-SubCell"/>
</dbReference>
<sequence>MVDTSYTGQRRTRSEFERQLQRLEQDTLRMGALVENSFLKAHAALFERDLESAALIDAQEEQIDQLYRQIESDCISLITLQSPVARDLRLLSALMQLIRDIERIGDYAENLGEIAIKLFPYPASPYLSELQVMSNRCRAMLAMSLEALANLDANIGIQIKAKDDAVDHDYKHIYNLLASQRIYGEPMEPVMLMVLAIHHLERMADHATNVGLRVAYIVTGKRVR</sequence>
<evidence type="ECO:0000256" key="2">
    <source>
        <dbReference type="ARBA" id="ARBA00008107"/>
    </source>
</evidence>
<dbReference type="FunFam" id="1.20.58.220:FF:000004">
    <property type="entry name" value="Phosphate-specific transport system accessory protein PhoU"/>
    <property type="match status" value="1"/>
</dbReference>
<dbReference type="PANTHER" id="PTHR42930:SF3">
    <property type="entry name" value="PHOSPHATE-SPECIFIC TRANSPORT SYSTEM ACCESSORY PROTEIN PHOU"/>
    <property type="match status" value="1"/>
</dbReference>
<comment type="function">
    <text evidence="7">Plays a role in the regulation of phosphate uptake.</text>
</comment>
<dbReference type="Pfam" id="PF01895">
    <property type="entry name" value="PhoU"/>
    <property type="match status" value="2"/>
</dbReference>
<proteinExistence type="inferred from homology"/>
<reference evidence="9" key="2">
    <citation type="submission" date="2020-08" db="EMBL/GenBank/DDBJ databases">
        <authorList>
            <person name="Chen M."/>
            <person name="Teng W."/>
            <person name="Zhao L."/>
            <person name="Hu C."/>
            <person name="Zhou Y."/>
            <person name="Han B."/>
            <person name="Song L."/>
            <person name="Shu W."/>
        </authorList>
    </citation>
    <scope>NUCLEOTIDE SEQUENCE</scope>
    <source>
        <strain evidence="9">FACHB-1277</strain>
    </source>
</reference>
<dbReference type="NCBIfam" id="TIGR02135">
    <property type="entry name" value="phoU_full"/>
    <property type="match status" value="1"/>
</dbReference>
<accession>A0A926Z5Z0</accession>
<evidence type="ECO:0000313" key="9">
    <source>
        <dbReference type="EMBL" id="MBD2150138.1"/>
    </source>
</evidence>
<evidence type="ECO:0000256" key="7">
    <source>
        <dbReference type="PIRNR" id="PIRNR003107"/>
    </source>
</evidence>
<dbReference type="Proteomes" id="UP000631421">
    <property type="component" value="Unassembled WGS sequence"/>
</dbReference>
<comment type="caution">
    <text evidence="9">The sequence shown here is derived from an EMBL/GenBank/DDBJ whole genome shotgun (WGS) entry which is preliminary data.</text>
</comment>
<dbReference type="InterPro" id="IPR028366">
    <property type="entry name" value="PhoU"/>
</dbReference>
<reference evidence="9" key="1">
    <citation type="journal article" date="2015" name="ISME J.">
        <title>Draft Genome Sequence of Streptomyces incarnatus NRRL8089, which Produces the Nucleoside Antibiotic Sinefungin.</title>
        <authorList>
            <person name="Oshima K."/>
            <person name="Hattori M."/>
            <person name="Shimizu H."/>
            <person name="Fukuda K."/>
            <person name="Nemoto M."/>
            <person name="Inagaki K."/>
            <person name="Tamura T."/>
        </authorList>
    </citation>
    <scope>NUCLEOTIDE SEQUENCE</scope>
    <source>
        <strain evidence="9">FACHB-1277</strain>
    </source>
</reference>
<dbReference type="GO" id="GO:0006817">
    <property type="term" value="P:phosphate ion transport"/>
    <property type="evidence" value="ECO:0007669"/>
    <property type="project" value="UniProtKB-KW"/>
</dbReference>
<dbReference type="AlphaFoldDB" id="A0A926Z5Z0"/>
<comment type="similarity">
    <text evidence="2 7">Belongs to the PhoU family.</text>
</comment>
<dbReference type="InterPro" id="IPR026022">
    <property type="entry name" value="PhoU_dom"/>
</dbReference>
<dbReference type="SUPFAM" id="SSF109755">
    <property type="entry name" value="PhoU-like"/>
    <property type="match status" value="1"/>
</dbReference>
<dbReference type="GO" id="GO:0030643">
    <property type="term" value="P:intracellular phosphate ion homeostasis"/>
    <property type="evidence" value="ECO:0007669"/>
    <property type="project" value="InterPro"/>
</dbReference>
<dbReference type="GO" id="GO:0045936">
    <property type="term" value="P:negative regulation of phosphate metabolic process"/>
    <property type="evidence" value="ECO:0007669"/>
    <property type="project" value="InterPro"/>
</dbReference>
<keyword evidence="6 7" id="KW-0592">Phosphate transport</keyword>
<keyword evidence="5 7" id="KW-0963">Cytoplasm</keyword>
<comment type="subcellular location">
    <subcellularLocation>
        <location evidence="1 7">Cytoplasm</location>
    </subcellularLocation>
</comment>
<feature type="domain" description="PhoU" evidence="8">
    <location>
        <begin position="28"/>
        <end position="114"/>
    </location>
</feature>
<organism evidence="9 10">
    <name type="scientific">Pseudanabaena cinerea FACHB-1277</name>
    <dbReference type="NCBI Taxonomy" id="2949581"/>
    <lineage>
        <taxon>Bacteria</taxon>
        <taxon>Bacillati</taxon>
        <taxon>Cyanobacteriota</taxon>
        <taxon>Cyanophyceae</taxon>
        <taxon>Pseudanabaenales</taxon>
        <taxon>Pseudanabaenaceae</taxon>
        <taxon>Pseudanabaena</taxon>
        <taxon>Pseudanabaena cinerea</taxon>
    </lineage>
</organism>
<keyword evidence="10" id="KW-1185">Reference proteome</keyword>
<evidence type="ECO:0000256" key="5">
    <source>
        <dbReference type="ARBA" id="ARBA00022490"/>
    </source>
</evidence>
<dbReference type="InterPro" id="IPR038078">
    <property type="entry name" value="PhoU-like_sf"/>
</dbReference>
<dbReference type="EMBL" id="JACJPY010000020">
    <property type="protein sequence ID" value="MBD2150138.1"/>
    <property type="molecule type" value="Genomic_DNA"/>
</dbReference>
<evidence type="ECO:0000256" key="4">
    <source>
        <dbReference type="ARBA" id="ARBA00022448"/>
    </source>
</evidence>
<dbReference type="Gene3D" id="1.20.58.220">
    <property type="entry name" value="Phosphate transport system protein phou homolog 2, domain 2"/>
    <property type="match status" value="1"/>
</dbReference>
<keyword evidence="4 7" id="KW-0813">Transport</keyword>
<evidence type="ECO:0000256" key="1">
    <source>
        <dbReference type="ARBA" id="ARBA00004496"/>
    </source>
</evidence>
<gene>
    <name evidence="9" type="primary">phoU</name>
    <name evidence="9" type="ORF">H6F44_08410</name>
</gene>
<name>A0A926Z5Z0_9CYAN</name>
<evidence type="ECO:0000313" key="10">
    <source>
        <dbReference type="Proteomes" id="UP000631421"/>
    </source>
</evidence>